<evidence type="ECO:0000256" key="1">
    <source>
        <dbReference type="SAM" id="MobiDB-lite"/>
    </source>
</evidence>
<dbReference type="EMBL" id="DACSEO010000054">
    <property type="protein sequence ID" value="HAT1683170.1"/>
    <property type="molecule type" value="Genomic_DNA"/>
</dbReference>
<reference evidence="3" key="1">
    <citation type="journal article" date="2018" name="Genome Biol.">
        <title>SKESA: strategic k-mer extension for scrupulous assemblies.</title>
        <authorList>
            <person name="Souvorov A."/>
            <person name="Agarwala R."/>
            <person name="Lipman D.J."/>
        </authorList>
    </citation>
    <scope>NUCLEOTIDE SEQUENCE</scope>
    <source>
        <strain evidence="3">R404</strain>
    </source>
</reference>
<feature type="region of interest" description="Disordered" evidence="1">
    <location>
        <begin position="176"/>
        <end position="198"/>
    </location>
</feature>
<dbReference type="PIRSF" id="PIRSF012337">
    <property type="entry name" value="gp45"/>
    <property type="match status" value="1"/>
</dbReference>
<reference evidence="3" key="2">
    <citation type="submission" date="2020-11" db="EMBL/GenBank/DDBJ databases">
        <authorList>
            <consortium name="NCBI Pathogen Detection Project"/>
        </authorList>
    </citation>
    <scope>NUCLEOTIDE SEQUENCE</scope>
    <source>
        <strain evidence="3">R404</strain>
    </source>
</reference>
<dbReference type="InterPro" id="IPR053861">
    <property type="entry name" value="Phage_Mu_Gp45_N"/>
</dbReference>
<evidence type="ECO:0000259" key="2">
    <source>
        <dbReference type="Pfam" id="PF06890"/>
    </source>
</evidence>
<accession>A0AAN5LA63</accession>
<sequence length="198" mass="21326">MDDIRSLLRQLMRRIMMMTGTGRVTTISDAGNIQKVQYVAPGEVRGDTPRLAEFGFSSGLPAGSDVVLVFPGGDRTNAVIIASGHQASRHTDLNPGETVIYDQWGQYIRLTESGIEVEANGGDVTVSHARRLNATATESATITTPVVRVTGDIIDNCETNSTTLKQLRDAFNRHTHEVDGVKTGGDSVQSEPTGEKVE</sequence>
<proteinExistence type="predicted"/>
<dbReference type="Proteomes" id="UP000856143">
    <property type="component" value="Unassembled WGS sequence"/>
</dbReference>
<dbReference type="AlphaFoldDB" id="A0AAN5LA63"/>
<dbReference type="Pfam" id="PF06890">
    <property type="entry name" value="Phage_Mu_Gp45"/>
    <property type="match status" value="1"/>
</dbReference>
<name>A0AAN5LA63_KLEOX</name>
<evidence type="ECO:0000313" key="3">
    <source>
        <dbReference type="EMBL" id="HAT1683170.1"/>
    </source>
</evidence>
<feature type="domain" description="Bacteriophage Mu Gp45 N-terminal" evidence="2">
    <location>
        <begin position="22"/>
        <end position="86"/>
    </location>
</feature>
<gene>
    <name evidence="3" type="ORF">I8Y21_003894</name>
</gene>
<organism evidence="3 4">
    <name type="scientific">Klebsiella oxytoca</name>
    <dbReference type="NCBI Taxonomy" id="571"/>
    <lineage>
        <taxon>Bacteria</taxon>
        <taxon>Pseudomonadati</taxon>
        <taxon>Pseudomonadota</taxon>
        <taxon>Gammaproteobacteria</taxon>
        <taxon>Enterobacterales</taxon>
        <taxon>Enterobacteriaceae</taxon>
        <taxon>Klebsiella/Raoultella group</taxon>
        <taxon>Klebsiella</taxon>
    </lineage>
</organism>
<protein>
    <submittedName>
        <fullName evidence="3">Phage baseplate assembly protein</fullName>
    </submittedName>
</protein>
<comment type="caution">
    <text evidence="3">The sequence shown here is derived from an EMBL/GenBank/DDBJ whole genome shotgun (WGS) entry which is preliminary data.</text>
</comment>
<dbReference type="InterPro" id="IPR014462">
    <property type="entry name" value="Phage_Mu_Gp45"/>
</dbReference>
<evidence type="ECO:0000313" key="4">
    <source>
        <dbReference type="Proteomes" id="UP000856143"/>
    </source>
</evidence>